<sequence>MIPDALVPSMLNYAVVIFEAQSPRVSTWQPHFIDRCVEWCLLIESELAVLDDQLSVEAMTQAQQRLVQTHPNLSIPSLDILLDAAHQFYRALIENVYTNDQVYVYLTKTYQFFTSRYTDGKDNLIDDLVSMAQQATHYTVLEDINQSLEQPSDLGHVDPSCQGGKE</sequence>
<name>A0A1X2GVG6_9FUNG</name>
<organism evidence="1 2">
    <name type="scientific">Hesseltinella vesiculosa</name>
    <dbReference type="NCBI Taxonomy" id="101127"/>
    <lineage>
        <taxon>Eukaryota</taxon>
        <taxon>Fungi</taxon>
        <taxon>Fungi incertae sedis</taxon>
        <taxon>Mucoromycota</taxon>
        <taxon>Mucoromycotina</taxon>
        <taxon>Mucoromycetes</taxon>
        <taxon>Mucorales</taxon>
        <taxon>Cunninghamellaceae</taxon>
        <taxon>Hesseltinella</taxon>
    </lineage>
</organism>
<evidence type="ECO:0000313" key="2">
    <source>
        <dbReference type="Proteomes" id="UP000242146"/>
    </source>
</evidence>
<reference evidence="1 2" key="1">
    <citation type="submission" date="2016-07" db="EMBL/GenBank/DDBJ databases">
        <title>Pervasive Adenine N6-methylation of Active Genes in Fungi.</title>
        <authorList>
            <consortium name="DOE Joint Genome Institute"/>
            <person name="Mondo S.J."/>
            <person name="Dannebaum R.O."/>
            <person name="Kuo R.C."/>
            <person name="Labutti K."/>
            <person name="Haridas S."/>
            <person name="Kuo A."/>
            <person name="Salamov A."/>
            <person name="Ahrendt S.R."/>
            <person name="Lipzen A."/>
            <person name="Sullivan W."/>
            <person name="Andreopoulos W.B."/>
            <person name="Clum A."/>
            <person name="Lindquist E."/>
            <person name="Daum C."/>
            <person name="Ramamoorthy G.K."/>
            <person name="Gryganskyi A."/>
            <person name="Culley D."/>
            <person name="Magnuson J.K."/>
            <person name="James T.Y."/>
            <person name="O'Malley M.A."/>
            <person name="Stajich J.E."/>
            <person name="Spatafora J.W."/>
            <person name="Visel A."/>
            <person name="Grigoriev I.V."/>
        </authorList>
    </citation>
    <scope>NUCLEOTIDE SEQUENCE [LARGE SCALE GENOMIC DNA]</scope>
    <source>
        <strain evidence="1 2">NRRL 3301</strain>
    </source>
</reference>
<proteinExistence type="predicted"/>
<dbReference type="OrthoDB" id="2244689at2759"/>
<accession>A0A1X2GVG6</accession>
<dbReference type="AlphaFoldDB" id="A0A1X2GVG6"/>
<evidence type="ECO:0000313" key="1">
    <source>
        <dbReference type="EMBL" id="ORX62031.1"/>
    </source>
</evidence>
<comment type="caution">
    <text evidence="1">The sequence shown here is derived from an EMBL/GenBank/DDBJ whole genome shotgun (WGS) entry which is preliminary data.</text>
</comment>
<protein>
    <submittedName>
        <fullName evidence="1">Uncharacterized protein</fullName>
    </submittedName>
</protein>
<gene>
    <name evidence="1" type="ORF">DM01DRAFT_1331488</name>
</gene>
<keyword evidence="2" id="KW-1185">Reference proteome</keyword>
<dbReference type="Proteomes" id="UP000242146">
    <property type="component" value="Unassembled WGS sequence"/>
</dbReference>
<dbReference type="EMBL" id="MCGT01000002">
    <property type="protein sequence ID" value="ORX62031.1"/>
    <property type="molecule type" value="Genomic_DNA"/>
</dbReference>